<feature type="domain" description="Thioredoxin" evidence="2">
    <location>
        <begin position="29"/>
        <end position="175"/>
    </location>
</feature>
<dbReference type="InterPro" id="IPR050553">
    <property type="entry name" value="Thioredoxin_ResA/DsbE_sf"/>
</dbReference>
<dbReference type="PANTHER" id="PTHR42852:SF17">
    <property type="entry name" value="THIOREDOXIN-LIKE PROTEIN HI_1115"/>
    <property type="match status" value="1"/>
</dbReference>
<dbReference type="Gene3D" id="3.40.30.10">
    <property type="entry name" value="Glutaredoxin"/>
    <property type="match status" value="1"/>
</dbReference>
<proteinExistence type="predicted"/>
<keyword evidence="4" id="KW-1185">Reference proteome</keyword>
<dbReference type="PANTHER" id="PTHR42852">
    <property type="entry name" value="THIOL:DISULFIDE INTERCHANGE PROTEIN DSBE"/>
    <property type="match status" value="1"/>
</dbReference>
<dbReference type="NCBIfam" id="NF047696">
    <property type="entry name" value="ThlDiSintTplARhiz"/>
    <property type="match status" value="1"/>
</dbReference>
<dbReference type="SUPFAM" id="SSF52833">
    <property type="entry name" value="Thioredoxin-like"/>
    <property type="match status" value="1"/>
</dbReference>
<evidence type="ECO:0000259" key="2">
    <source>
        <dbReference type="PROSITE" id="PS51352"/>
    </source>
</evidence>
<evidence type="ECO:0000256" key="1">
    <source>
        <dbReference type="ARBA" id="ARBA00023284"/>
    </source>
</evidence>
<name>A0ABV7LI96_9HYPH</name>
<organism evidence="3 4">
    <name type="scientific">Camelimonas abortus</name>
    <dbReference type="NCBI Taxonomy" id="1017184"/>
    <lineage>
        <taxon>Bacteria</taxon>
        <taxon>Pseudomonadati</taxon>
        <taxon>Pseudomonadota</taxon>
        <taxon>Alphaproteobacteria</taxon>
        <taxon>Hyphomicrobiales</taxon>
        <taxon>Chelatococcaceae</taxon>
        <taxon>Camelimonas</taxon>
    </lineage>
</organism>
<evidence type="ECO:0000313" key="3">
    <source>
        <dbReference type="EMBL" id="MFC3267299.1"/>
    </source>
</evidence>
<dbReference type="PROSITE" id="PS51352">
    <property type="entry name" value="THIOREDOXIN_2"/>
    <property type="match status" value="1"/>
</dbReference>
<reference evidence="4" key="1">
    <citation type="journal article" date="2019" name="Int. J. Syst. Evol. Microbiol.">
        <title>The Global Catalogue of Microorganisms (GCM) 10K type strain sequencing project: providing services to taxonomists for standard genome sequencing and annotation.</title>
        <authorList>
            <consortium name="The Broad Institute Genomics Platform"/>
            <consortium name="The Broad Institute Genome Sequencing Center for Infectious Disease"/>
            <person name="Wu L."/>
            <person name="Ma J."/>
        </authorList>
    </citation>
    <scope>NUCLEOTIDE SEQUENCE [LARGE SCALE GENOMIC DNA]</scope>
    <source>
        <strain evidence="4">CCM 7941</strain>
    </source>
</reference>
<dbReference type="EMBL" id="JBHRUV010000099">
    <property type="protein sequence ID" value="MFC3267299.1"/>
    <property type="molecule type" value="Genomic_DNA"/>
</dbReference>
<dbReference type="CDD" id="cd02966">
    <property type="entry name" value="TlpA_like_family"/>
    <property type="match status" value="1"/>
</dbReference>
<accession>A0ABV7LI96</accession>
<gene>
    <name evidence="3" type="ORF">ACFOEX_13200</name>
</gene>
<comment type="caution">
    <text evidence="3">The sequence shown here is derived from an EMBL/GenBank/DDBJ whole genome shotgun (WGS) entry which is preliminary data.</text>
</comment>
<protein>
    <submittedName>
        <fullName evidence="3">TlpA disulfide reductase family protein</fullName>
    </submittedName>
</protein>
<dbReference type="RefSeq" id="WP_376831359.1">
    <property type="nucleotide sequence ID" value="NZ_JBHLWR010000006.1"/>
</dbReference>
<dbReference type="Pfam" id="PF00578">
    <property type="entry name" value="AhpC-TSA"/>
    <property type="match status" value="1"/>
</dbReference>
<dbReference type="Proteomes" id="UP001595536">
    <property type="component" value="Unassembled WGS sequence"/>
</dbReference>
<dbReference type="InterPro" id="IPR036249">
    <property type="entry name" value="Thioredoxin-like_sf"/>
</dbReference>
<dbReference type="PROSITE" id="PS00194">
    <property type="entry name" value="THIOREDOXIN_1"/>
    <property type="match status" value="1"/>
</dbReference>
<sequence>MTAAQQCPARDMAPLDALAKGEVAALRVSPRPEPLPDFVFEDGNGRERTLADFRGKVVLLNLWATWCAPCRLEMPALDALQGALGGKDFEVVAVNMDSRDAGKPREWLAQNNIRRLAYYADAPGKVFQALRGAGRASGLPVTLLVDRNGCLLGQLDGAARWDSDDARALVRQAVEG</sequence>
<evidence type="ECO:0000313" key="4">
    <source>
        <dbReference type="Proteomes" id="UP001595536"/>
    </source>
</evidence>
<dbReference type="InterPro" id="IPR017937">
    <property type="entry name" value="Thioredoxin_CS"/>
</dbReference>
<dbReference type="InterPro" id="IPR013766">
    <property type="entry name" value="Thioredoxin_domain"/>
</dbReference>
<dbReference type="InterPro" id="IPR000866">
    <property type="entry name" value="AhpC/TSA"/>
</dbReference>
<keyword evidence="1" id="KW-0676">Redox-active center</keyword>